<feature type="transmembrane region" description="Helical" evidence="7">
    <location>
        <begin position="143"/>
        <end position="162"/>
    </location>
</feature>
<dbReference type="STRING" id="4615.A0A199W5Z0"/>
<keyword evidence="5 7" id="KW-0472">Membrane</keyword>
<dbReference type="Pfam" id="PF05978">
    <property type="entry name" value="UNC-93"/>
    <property type="match status" value="1"/>
</dbReference>
<reference evidence="8 9" key="1">
    <citation type="journal article" date="2016" name="DNA Res.">
        <title>The draft genome of MD-2 pineapple using hybrid error correction of long reads.</title>
        <authorList>
            <person name="Redwan R.M."/>
            <person name="Saidin A."/>
            <person name="Kumar S.V."/>
        </authorList>
    </citation>
    <scope>NUCLEOTIDE SEQUENCE [LARGE SCALE GENOMIC DNA]</scope>
    <source>
        <strain evidence="9">cv. MD2</strain>
        <tissue evidence="8">Leaf</tissue>
    </source>
</reference>
<dbReference type="EMBL" id="LSRQ01000177">
    <property type="protein sequence ID" value="OAY84719.1"/>
    <property type="molecule type" value="Genomic_DNA"/>
</dbReference>
<dbReference type="InterPro" id="IPR010291">
    <property type="entry name" value="Ion_channel_UNC-93"/>
</dbReference>
<dbReference type="GO" id="GO:0055075">
    <property type="term" value="P:potassium ion homeostasis"/>
    <property type="evidence" value="ECO:0007669"/>
    <property type="project" value="InterPro"/>
</dbReference>
<accession>A0A199W5Z0</accession>
<protein>
    <submittedName>
        <fullName evidence="8">UNC93-like protein 3</fullName>
    </submittedName>
</protein>
<dbReference type="SUPFAM" id="SSF103473">
    <property type="entry name" value="MFS general substrate transporter"/>
    <property type="match status" value="1"/>
</dbReference>
<dbReference type="PANTHER" id="PTHR19444:SF13">
    <property type="entry name" value="PROTEIN UNC-93 HOMOLOG A"/>
    <property type="match status" value="1"/>
</dbReference>
<feature type="transmembrane region" description="Helical" evidence="7">
    <location>
        <begin position="456"/>
        <end position="474"/>
    </location>
</feature>
<evidence type="ECO:0000256" key="4">
    <source>
        <dbReference type="ARBA" id="ARBA00022989"/>
    </source>
</evidence>
<evidence type="ECO:0000256" key="5">
    <source>
        <dbReference type="ARBA" id="ARBA00023136"/>
    </source>
</evidence>
<feature type="transmembrane region" description="Helical" evidence="7">
    <location>
        <begin position="480"/>
        <end position="501"/>
    </location>
</feature>
<feature type="transmembrane region" description="Helical" evidence="7">
    <location>
        <begin position="238"/>
        <end position="258"/>
    </location>
</feature>
<organism evidence="8 9">
    <name type="scientific">Ananas comosus</name>
    <name type="common">Pineapple</name>
    <name type="synonym">Ananas ananas</name>
    <dbReference type="NCBI Taxonomy" id="4615"/>
    <lineage>
        <taxon>Eukaryota</taxon>
        <taxon>Viridiplantae</taxon>
        <taxon>Streptophyta</taxon>
        <taxon>Embryophyta</taxon>
        <taxon>Tracheophyta</taxon>
        <taxon>Spermatophyta</taxon>
        <taxon>Magnoliopsida</taxon>
        <taxon>Liliopsida</taxon>
        <taxon>Poales</taxon>
        <taxon>Bromeliaceae</taxon>
        <taxon>Bromelioideae</taxon>
        <taxon>Ananas</taxon>
    </lineage>
</organism>
<feature type="transmembrane region" description="Helical" evidence="7">
    <location>
        <begin position="167"/>
        <end position="183"/>
    </location>
</feature>
<keyword evidence="3 7" id="KW-0812">Transmembrane</keyword>
<evidence type="ECO:0000313" key="8">
    <source>
        <dbReference type="EMBL" id="OAY84719.1"/>
    </source>
</evidence>
<dbReference type="InterPro" id="IPR044771">
    <property type="entry name" value="UN933_plant"/>
</dbReference>
<dbReference type="Gene3D" id="1.20.1250.20">
    <property type="entry name" value="MFS general substrate transporter like domains"/>
    <property type="match status" value="1"/>
</dbReference>
<dbReference type="CDD" id="cd17338">
    <property type="entry name" value="MFS_unc93_like"/>
    <property type="match status" value="1"/>
</dbReference>
<feature type="non-terminal residue" evidence="8">
    <location>
        <position position="1"/>
    </location>
</feature>
<keyword evidence="4 7" id="KW-1133">Transmembrane helix</keyword>
<evidence type="ECO:0000256" key="6">
    <source>
        <dbReference type="SAM" id="MobiDB-lite"/>
    </source>
</evidence>
<feature type="transmembrane region" description="Helical" evidence="7">
    <location>
        <begin position="106"/>
        <end position="123"/>
    </location>
</feature>
<dbReference type="GO" id="GO:0016020">
    <property type="term" value="C:membrane"/>
    <property type="evidence" value="ECO:0007669"/>
    <property type="project" value="UniProtKB-SubCell"/>
</dbReference>
<dbReference type="InterPro" id="IPR036259">
    <property type="entry name" value="MFS_trans_sf"/>
</dbReference>
<feature type="transmembrane region" description="Helical" evidence="7">
    <location>
        <begin position="312"/>
        <end position="331"/>
    </location>
</feature>
<dbReference type="PANTHER" id="PTHR19444">
    <property type="entry name" value="UNC-93 RELATED"/>
    <property type="match status" value="1"/>
</dbReference>
<comment type="subcellular location">
    <subcellularLocation>
        <location evidence="1">Membrane</location>
        <topology evidence="1">Multi-pass membrane protein</topology>
    </subcellularLocation>
</comment>
<feature type="compositionally biased region" description="Low complexity" evidence="6">
    <location>
        <begin position="45"/>
        <end position="57"/>
    </location>
</feature>
<feature type="transmembrane region" description="Helical" evidence="7">
    <location>
        <begin position="417"/>
        <end position="444"/>
    </location>
</feature>
<gene>
    <name evidence="8" type="ORF">ACMD2_06878</name>
</gene>
<dbReference type="Proteomes" id="UP000092600">
    <property type="component" value="Unassembled WGS sequence"/>
</dbReference>
<feature type="transmembrane region" description="Helical" evidence="7">
    <location>
        <begin position="387"/>
        <end position="405"/>
    </location>
</feature>
<dbReference type="AlphaFoldDB" id="A0A199W5Z0"/>
<comment type="similarity">
    <text evidence="2">Belongs to the unc-93 family.</text>
</comment>
<feature type="region of interest" description="Disordered" evidence="6">
    <location>
        <begin position="45"/>
        <end position="70"/>
    </location>
</feature>
<feature type="transmembrane region" description="Helical" evidence="7">
    <location>
        <begin position="270"/>
        <end position="291"/>
    </location>
</feature>
<evidence type="ECO:0000256" key="1">
    <source>
        <dbReference type="ARBA" id="ARBA00004141"/>
    </source>
</evidence>
<dbReference type="InterPro" id="IPR051951">
    <property type="entry name" value="UNC-93_regulatory"/>
</dbReference>
<feature type="transmembrane region" description="Helical" evidence="7">
    <location>
        <begin position="351"/>
        <end position="375"/>
    </location>
</feature>
<sequence length="509" mass="53893">ITVIGIALIERGASIAPHYFPAKFNNSHEIPPDSISISISSSSSSSSSLLASPSLRSQGGGSLREREGALRGGAMAEEAAPLVVDVENEAGSSSRATIRRNHARDVHILSSAFLFVFSAYGAAQNLETTVNTEEDLGTISLGILYLSFTLFSVVASAVVRVLGSKRALVLGTSGYLLFIASNLKPSWYTMVPASLYLGFTASIIWVGQGTYLTSAALSHAKDNSLHEGAIIGNFNGEFWGMFASHQVIGNLISLALLRDGKEGDSVTGKTLLFTVFLGCMVVGIILMCFLSERNEKADDNPKHSSLGSLLKYIISPLLDIRMLLIIPLIVYSGLQQAFVWAEYTKEIVTPALGISGVGGAMAVYGAADAVCSLVAGRFTSGVQSITFIVSGGVFLQALVLFWLLLGYSTSTGVLGSVYPLLMGAILGIGDGVLNTQLSALLGLLFKNDKEAAFAQLKVWQSASIAVIFFLSPYITLQAMLILMVAVLCVSVAGFLFLTIVVERSFAPKS</sequence>
<comment type="caution">
    <text evidence="8">The sequence shown here is derived from an EMBL/GenBank/DDBJ whole genome shotgun (WGS) entry which is preliminary data.</text>
</comment>
<evidence type="ECO:0000256" key="2">
    <source>
        <dbReference type="ARBA" id="ARBA00009172"/>
    </source>
</evidence>
<evidence type="ECO:0000313" key="9">
    <source>
        <dbReference type="Proteomes" id="UP000092600"/>
    </source>
</evidence>
<name>A0A199W5Z0_ANACO</name>
<proteinExistence type="inferred from homology"/>
<evidence type="ECO:0000256" key="7">
    <source>
        <dbReference type="SAM" id="Phobius"/>
    </source>
</evidence>
<evidence type="ECO:0000256" key="3">
    <source>
        <dbReference type="ARBA" id="ARBA00022692"/>
    </source>
</evidence>